<evidence type="ECO:0000256" key="1">
    <source>
        <dbReference type="SAM" id="MobiDB-lite"/>
    </source>
</evidence>
<dbReference type="KEGG" id="kyr:CVV65_05265"/>
<dbReference type="OrthoDB" id="9857014at2"/>
<evidence type="ECO:0008006" key="4">
    <source>
        <dbReference type="Google" id="ProtNLM"/>
    </source>
</evidence>
<gene>
    <name evidence="2" type="ORF">CVV65_05265</name>
</gene>
<feature type="region of interest" description="Disordered" evidence="1">
    <location>
        <begin position="1"/>
        <end position="142"/>
    </location>
</feature>
<evidence type="ECO:0000313" key="3">
    <source>
        <dbReference type="Proteomes" id="UP000231932"/>
    </source>
</evidence>
<dbReference type="AlphaFoldDB" id="A0A2K8N538"/>
<dbReference type="Proteomes" id="UP000231932">
    <property type="component" value="Chromosome"/>
</dbReference>
<keyword evidence="3" id="KW-1185">Reference proteome</keyword>
<dbReference type="EMBL" id="CP024955">
    <property type="protein sequence ID" value="ATY84436.1"/>
    <property type="molecule type" value="Genomic_DNA"/>
</dbReference>
<protein>
    <recommendedName>
        <fullName evidence="4">Collagen-like protein</fullName>
    </recommendedName>
</protein>
<sequence>MNGEKLPEDVSAWDWLFGGQGKASSDQEGSSGQEGSLGMEGTEGLPGKEGSSGQEGSGWEGKRKTRREEGPGFSDPWKLPGGEPQVRKDEARPEPDLQPLQWESPVVVVPGPAPAEDPTVPRYQRGISPVGAPVIRRDDRGEEHRESWRRAVAAAVILGPPKAARGRFRPW</sequence>
<accession>A0A2K8N538</accession>
<feature type="compositionally biased region" description="Basic and acidic residues" evidence="1">
    <location>
        <begin position="60"/>
        <end position="70"/>
    </location>
</feature>
<proteinExistence type="predicted"/>
<name>A0A2K8N538_9BACL</name>
<reference evidence="3" key="1">
    <citation type="submission" date="2017-11" db="EMBL/GenBank/DDBJ databases">
        <title>Complete Genome Sequence of Kyrpidia sp. Strain EA-1, a thermophilic, hydrogen-oxidizing Bacterium, isolated from the Azores.</title>
        <authorList>
            <person name="Reiner J.E."/>
            <person name="Lapp C.J."/>
            <person name="Bunk B."/>
            <person name="Gescher J."/>
        </authorList>
    </citation>
    <scope>NUCLEOTIDE SEQUENCE [LARGE SCALE GENOMIC DNA]</scope>
    <source>
        <strain evidence="3">EA-1</strain>
    </source>
</reference>
<organism evidence="2 3">
    <name type="scientific">Kyrpidia spormannii</name>
    <dbReference type="NCBI Taxonomy" id="2055160"/>
    <lineage>
        <taxon>Bacteria</taxon>
        <taxon>Bacillati</taxon>
        <taxon>Bacillota</taxon>
        <taxon>Bacilli</taxon>
        <taxon>Bacillales</taxon>
        <taxon>Alicyclobacillaceae</taxon>
        <taxon>Kyrpidia</taxon>
    </lineage>
</organism>
<feature type="compositionally biased region" description="Low complexity" evidence="1">
    <location>
        <begin position="24"/>
        <end position="40"/>
    </location>
</feature>
<dbReference type="RefSeq" id="WP_100667256.1">
    <property type="nucleotide sequence ID" value="NZ_CP024955.1"/>
</dbReference>
<evidence type="ECO:0000313" key="2">
    <source>
        <dbReference type="EMBL" id="ATY84436.1"/>
    </source>
</evidence>
<feature type="compositionally biased region" description="Basic and acidic residues" evidence="1">
    <location>
        <begin position="85"/>
        <end position="95"/>
    </location>
</feature>